<dbReference type="PANTHER" id="PTHR43138">
    <property type="entry name" value="ACETYLTRANSFERASE, GNAT FAMILY"/>
    <property type="match status" value="1"/>
</dbReference>
<dbReference type="Pfam" id="PF00583">
    <property type="entry name" value="Acetyltransf_1"/>
    <property type="match status" value="1"/>
</dbReference>
<keyword evidence="2" id="KW-0687">Ribonucleoprotein</keyword>
<dbReference type="RefSeq" id="WP_089844028.1">
    <property type="nucleotide sequence ID" value="NZ_FNEJ01000002.1"/>
</dbReference>
<dbReference type="SUPFAM" id="SSF55729">
    <property type="entry name" value="Acyl-CoA N-acyltransferases (Nat)"/>
    <property type="match status" value="1"/>
</dbReference>
<dbReference type="InterPro" id="IPR000182">
    <property type="entry name" value="GNAT_dom"/>
</dbReference>
<dbReference type="InterPro" id="IPR016181">
    <property type="entry name" value="Acyl_CoA_acyltransferase"/>
</dbReference>
<dbReference type="AlphaFoldDB" id="A0A1G8J620"/>
<reference evidence="2 3" key="1">
    <citation type="submission" date="2016-10" db="EMBL/GenBank/DDBJ databases">
        <authorList>
            <person name="de Groot N.N."/>
        </authorList>
    </citation>
    <scope>NUCLEOTIDE SEQUENCE [LARGE SCALE GENOMIC DNA]</scope>
    <source>
        <strain evidence="2 3">DSM 26424</strain>
    </source>
</reference>
<dbReference type="GO" id="GO:0005840">
    <property type="term" value="C:ribosome"/>
    <property type="evidence" value="ECO:0007669"/>
    <property type="project" value="UniProtKB-KW"/>
</dbReference>
<dbReference type="PANTHER" id="PTHR43138:SF1">
    <property type="entry name" value="N-ACETYLTRANSFERASE ACA1"/>
    <property type="match status" value="1"/>
</dbReference>
<protein>
    <submittedName>
        <fullName evidence="2">Ribosomal protein S18 acetylase RimI</fullName>
    </submittedName>
</protein>
<evidence type="ECO:0000313" key="3">
    <source>
        <dbReference type="Proteomes" id="UP000199093"/>
    </source>
</evidence>
<dbReference type="Gene3D" id="3.40.630.30">
    <property type="match status" value="1"/>
</dbReference>
<accession>A0A1G8J620</accession>
<organism evidence="2 3">
    <name type="scientific">Salipiger marinus</name>
    <dbReference type="NCBI Taxonomy" id="555512"/>
    <lineage>
        <taxon>Bacteria</taxon>
        <taxon>Pseudomonadati</taxon>
        <taxon>Pseudomonadota</taxon>
        <taxon>Alphaproteobacteria</taxon>
        <taxon>Rhodobacterales</taxon>
        <taxon>Roseobacteraceae</taxon>
        <taxon>Salipiger</taxon>
    </lineage>
</organism>
<evidence type="ECO:0000313" key="2">
    <source>
        <dbReference type="EMBL" id="SDI26728.1"/>
    </source>
</evidence>
<keyword evidence="2" id="KW-0689">Ribosomal protein</keyword>
<dbReference type="GO" id="GO:0016747">
    <property type="term" value="F:acyltransferase activity, transferring groups other than amino-acyl groups"/>
    <property type="evidence" value="ECO:0007669"/>
    <property type="project" value="InterPro"/>
</dbReference>
<dbReference type="InterPro" id="IPR052742">
    <property type="entry name" value="Mito_N-acetyltransferase"/>
</dbReference>
<name>A0A1G8J620_9RHOB</name>
<dbReference type="Proteomes" id="UP000199093">
    <property type="component" value="Unassembled WGS sequence"/>
</dbReference>
<dbReference type="OrthoDB" id="9788300at2"/>
<keyword evidence="3" id="KW-1185">Reference proteome</keyword>
<feature type="domain" description="N-acetyltransferase" evidence="1">
    <location>
        <begin position="5"/>
        <end position="164"/>
    </location>
</feature>
<sequence>MTDASCLRPATPADHDALWQMLGPVFRAGDTYAIDPDISREAALAYWTGPERHVFVLDEGGVLGSYYLQRNQKGGGSHVCNCGFVTHPEARGRGVARRMLAHALDTARGLGFRAMQFNFVVSTNTRAVQTWQRAGFDIVGRLPQAFHHPQDGYVDALVMFRALGADPSEGDDT</sequence>
<gene>
    <name evidence="2" type="ORF">SAMN04487993_1002356</name>
</gene>
<dbReference type="EMBL" id="FNEJ01000002">
    <property type="protein sequence ID" value="SDI26728.1"/>
    <property type="molecule type" value="Genomic_DNA"/>
</dbReference>
<proteinExistence type="predicted"/>
<dbReference type="CDD" id="cd04301">
    <property type="entry name" value="NAT_SF"/>
    <property type="match status" value="1"/>
</dbReference>
<dbReference type="PROSITE" id="PS51186">
    <property type="entry name" value="GNAT"/>
    <property type="match status" value="1"/>
</dbReference>
<evidence type="ECO:0000259" key="1">
    <source>
        <dbReference type="PROSITE" id="PS51186"/>
    </source>
</evidence>
<dbReference type="STRING" id="555512.SAMN04487993_1002356"/>